<accession>A0A1D1ZFX0</accession>
<dbReference type="AlphaFoldDB" id="A0A1D1ZFX0"/>
<feature type="region of interest" description="Disordered" evidence="1">
    <location>
        <begin position="156"/>
        <end position="214"/>
    </location>
</feature>
<feature type="transmembrane region" description="Helical" evidence="2">
    <location>
        <begin position="42"/>
        <end position="60"/>
    </location>
</feature>
<dbReference type="EMBL" id="GDJX01002193">
    <property type="protein sequence ID" value="JAT65743.1"/>
    <property type="molecule type" value="Transcribed_RNA"/>
</dbReference>
<gene>
    <name evidence="3" type="primary">tmem209_1</name>
    <name evidence="3" type="ORF">g.33390</name>
</gene>
<dbReference type="GO" id="GO:0016020">
    <property type="term" value="C:membrane"/>
    <property type="evidence" value="ECO:0007669"/>
    <property type="project" value="TreeGrafter"/>
</dbReference>
<dbReference type="Pfam" id="PF09786">
    <property type="entry name" value="CytochromB561_N"/>
    <property type="match status" value="1"/>
</dbReference>
<feature type="compositionally biased region" description="Low complexity" evidence="1">
    <location>
        <begin position="267"/>
        <end position="285"/>
    </location>
</feature>
<sequence>MAEGGEGRSFPQHKPHPKFSVYQNPAFSAALTAKSLQPSKSTVLLIVSASAASATALLAVTSRENALFAKLRRLDLSDNIAGYIARLLQIVVCLVFVASLSALIRSLSFRGSRKVLGSAGASTTALSKKNNEQKAQLSNRQLGLLGIRQKSTEAVVTADSLKKPSKPTPSPEPLVPIRTFANSSTPTGPSRIGAEPKSSTGGKTSPSPQLASSLGMRWLKQSLVSGKGISTEEMLEQFLTDVDKKMTESAARMVTPPPMIRSFGLVSPSSVTTSSTTPGATRSTPLRPVRMSPGSHQKYSTPPKKGEGELPSPMTMEHKIEVLESLGIYPFIEQWHDNLRQWFSSLLLNPLLEKIETTHIQVMQAATKVGMSITVKQVGSDSSTTATPINVAQLDGDREWQPTFTQDEDGLLHQLRAFLLQARDVSKSGSQMTQQNPLVPIIQACLDAVTEHQRLHALMKGELVKGLLPQSSVRADYTVKRVRELAEGTCVKNYEYGEVYDKGNKKWTSQLPTDSHLLSYLFCVFLDHPKWMLHIEPTSYSSNQSSKNPLFLGVLPPKDRFPEKYVAIISFVPTFIHPGACILVVGKQSPPVFALYWDKKLQLSLQGRTALWDALLLLCHRIKVGYGGIVRGVHLGSSAFNILPVLDTNTEG</sequence>
<reference evidence="3" key="1">
    <citation type="submission" date="2015-07" db="EMBL/GenBank/DDBJ databases">
        <title>Transcriptome Assembly of Anthurium amnicola.</title>
        <authorList>
            <person name="Suzuki J."/>
        </authorList>
    </citation>
    <scope>NUCLEOTIDE SEQUENCE</scope>
</reference>
<feature type="region of interest" description="Disordered" evidence="1">
    <location>
        <begin position="265"/>
        <end position="312"/>
    </location>
</feature>
<dbReference type="PANTHER" id="PTHR21780">
    <property type="entry name" value="TRANSMEMBRANE PROTEIN 209"/>
    <property type="match status" value="1"/>
</dbReference>
<dbReference type="InterPro" id="IPR019176">
    <property type="entry name" value="Cytochrome_B561-rel"/>
</dbReference>
<keyword evidence="2 3" id="KW-0812">Transmembrane</keyword>
<organism evidence="3">
    <name type="scientific">Anthurium amnicola</name>
    <dbReference type="NCBI Taxonomy" id="1678845"/>
    <lineage>
        <taxon>Eukaryota</taxon>
        <taxon>Viridiplantae</taxon>
        <taxon>Streptophyta</taxon>
        <taxon>Embryophyta</taxon>
        <taxon>Tracheophyta</taxon>
        <taxon>Spermatophyta</taxon>
        <taxon>Magnoliopsida</taxon>
        <taxon>Liliopsida</taxon>
        <taxon>Araceae</taxon>
        <taxon>Pothoideae</taxon>
        <taxon>Potheae</taxon>
        <taxon>Anthurium</taxon>
    </lineage>
</organism>
<evidence type="ECO:0000256" key="2">
    <source>
        <dbReference type="SAM" id="Phobius"/>
    </source>
</evidence>
<protein>
    <submittedName>
        <fullName evidence="3">Transmembrane protein 209</fullName>
    </submittedName>
</protein>
<proteinExistence type="predicted"/>
<evidence type="ECO:0000313" key="3">
    <source>
        <dbReference type="EMBL" id="JAT65743.1"/>
    </source>
</evidence>
<dbReference type="PANTHER" id="PTHR21780:SF0">
    <property type="entry name" value="TRANSMEMBRANE PROTEIN 209"/>
    <property type="match status" value="1"/>
</dbReference>
<feature type="compositionally biased region" description="Polar residues" evidence="1">
    <location>
        <begin position="197"/>
        <end position="212"/>
    </location>
</feature>
<keyword evidence="2" id="KW-0472">Membrane</keyword>
<feature type="transmembrane region" description="Helical" evidence="2">
    <location>
        <begin position="80"/>
        <end position="104"/>
    </location>
</feature>
<evidence type="ECO:0000256" key="1">
    <source>
        <dbReference type="SAM" id="MobiDB-lite"/>
    </source>
</evidence>
<name>A0A1D1ZFX0_9ARAE</name>
<keyword evidence="2" id="KW-1133">Transmembrane helix</keyword>